<evidence type="ECO:0000256" key="2">
    <source>
        <dbReference type="SAM" id="SignalP"/>
    </source>
</evidence>
<protein>
    <submittedName>
        <fullName evidence="3">Uncharacterized protein</fullName>
    </submittedName>
</protein>
<evidence type="ECO:0000313" key="4">
    <source>
        <dbReference type="Proteomes" id="UP001301769"/>
    </source>
</evidence>
<feature type="signal peptide" evidence="2">
    <location>
        <begin position="1"/>
        <end position="22"/>
    </location>
</feature>
<feature type="compositionally biased region" description="Polar residues" evidence="1">
    <location>
        <begin position="145"/>
        <end position="157"/>
    </location>
</feature>
<comment type="caution">
    <text evidence="3">The sequence shown here is derived from an EMBL/GenBank/DDBJ whole genome shotgun (WGS) entry which is preliminary data.</text>
</comment>
<name>A0AAN6XUN6_9PEZI</name>
<evidence type="ECO:0000256" key="1">
    <source>
        <dbReference type="SAM" id="MobiDB-lite"/>
    </source>
</evidence>
<feature type="chain" id="PRO_5043039073" evidence="2">
    <location>
        <begin position="23"/>
        <end position="253"/>
    </location>
</feature>
<feature type="compositionally biased region" description="Acidic residues" evidence="1">
    <location>
        <begin position="78"/>
        <end position="111"/>
    </location>
</feature>
<gene>
    <name evidence="3" type="ORF">QBC37DRAFT_107161</name>
</gene>
<reference evidence="3" key="2">
    <citation type="submission" date="2023-05" db="EMBL/GenBank/DDBJ databases">
        <authorList>
            <consortium name="Lawrence Berkeley National Laboratory"/>
            <person name="Steindorff A."/>
            <person name="Hensen N."/>
            <person name="Bonometti L."/>
            <person name="Westerberg I."/>
            <person name="Brannstrom I.O."/>
            <person name="Guillou S."/>
            <person name="Cros-Aarteil S."/>
            <person name="Calhoun S."/>
            <person name="Haridas S."/>
            <person name="Kuo A."/>
            <person name="Mondo S."/>
            <person name="Pangilinan J."/>
            <person name="Riley R."/>
            <person name="Labutti K."/>
            <person name="Andreopoulos B."/>
            <person name="Lipzen A."/>
            <person name="Chen C."/>
            <person name="Yanf M."/>
            <person name="Daum C."/>
            <person name="Ng V."/>
            <person name="Clum A."/>
            <person name="Ohm R."/>
            <person name="Martin F."/>
            <person name="Silar P."/>
            <person name="Natvig D."/>
            <person name="Lalanne C."/>
            <person name="Gautier V."/>
            <person name="Ament-Velasquez S.L."/>
            <person name="Kruys A."/>
            <person name="Hutchinson M.I."/>
            <person name="Powell A.J."/>
            <person name="Barry K."/>
            <person name="Miller A.N."/>
            <person name="Grigoriev I.V."/>
            <person name="Debuchy R."/>
            <person name="Gladieux P."/>
            <person name="Thoren M.H."/>
            <person name="Johannesson H."/>
        </authorList>
    </citation>
    <scope>NUCLEOTIDE SEQUENCE</scope>
    <source>
        <strain evidence="3">PSN293</strain>
    </source>
</reference>
<reference evidence="3" key="1">
    <citation type="journal article" date="2023" name="Mol. Phylogenet. Evol.">
        <title>Genome-scale phylogeny and comparative genomics of the fungal order Sordariales.</title>
        <authorList>
            <person name="Hensen N."/>
            <person name="Bonometti L."/>
            <person name="Westerberg I."/>
            <person name="Brannstrom I.O."/>
            <person name="Guillou S."/>
            <person name="Cros-Aarteil S."/>
            <person name="Calhoun S."/>
            <person name="Haridas S."/>
            <person name="Kuo A."/>
            <person name="Mondo S."/>
            <person name="Pangilinan J."/>
            <person name="Riley R."/>
            <person name="LaButti K."/>
            <person name="Andreopoulos B."/>
            <person name="Lipzen A."/>
            <person name="Chen C."/>
            <person name="Yan M."/>
            <person name="Daum C."/>
            <person name="Ng V."/>
            <person name="Clum A."/>
            <person name="Steindorff A."/>
            <person name="Ohm R.A."/>
            <person name="Martin F."/>
            <person name="Silar P."/>
            <person name="Natvig D.O."/>
            <person name="Lalanne C."/>
            <person name="Gautier V."/>
            <person name="Ament-Velasquez S.L."/>
            <person name="Kruys A."/>
            <person name="Hutchinson M.I."/>
            <person name="Powell A.J."/>
            <person name="Barry K."/>
            <person name="Miller A.N."/>
            <person name="Grigoriev I.V."/>
            <person name="Debuchy R."/>
            <person name="Gladieux P."/>
            <person name="Hiltunen Thoren M."/>
            <person name="Johannesson H."/>
        </authorList>
    </citation>
    <scope>NUCLEOTIDE SEQUENCE</scope>
    <source>
        <strain evidence="3">PSN293</strain>
    </source>
</reference>
<evidence type="ECO:0000313" key="3">
    <source>
        <dbReference type="EMBL" id="KAK4206938.1"/>
    </source>
</evidence>
<dbReference type="Proteomes" id="UP001301769">
    <property type="component" value="Unassembled WGS sequence"/>
</dbReference>
<accession>A0AAN6XUN6</accession>
<dbReference type="EMBL" id="MU858335">
    <property type="protein sequence ID" value="KAK4206938.1"/>
    <property type="molecule type" value="Genomic_DNA"/>
</dbReference>
<keyword evidence="2" id="KW-0732">Signal</keyword>
<proteinExistence type="predicted"/>
<sequence>MRQTASLAILLASGLFSTTAIGAPHVRSTHKRSPEITSILELRLADPDPRVSTADTALFTRALDSLLHVFLPRAPQDIEPEPTPAEEEPAPAEEEPAPAEEEPTPAEEEPAPSDGGLSIGGVKARDEQRPTKPLMLRTSLVEARQFTNETDPVNGTDTEPVLKRDTKSADLFSRQDTNGTNPGNDTECEPVLKRDTETMDLFSRQDTNGTNPGNETETESVLKRATRSMARTAVLLNRQVTNGTNGTDAVARR</sequence>
<organism evidence="3 4">
    <name type="scientific">Rhypophila decipiens</name>
    <dbReference type="NCBI Taxonomy" id="261697"/>
    <lineage>
        <taxon>Eukaryota</taxon>
        <taxon>Fungi</taxon>
        <taxon>Dikarya</taxon>
        <taxon>Ascomycota</taxon>
        <taxon>Pezizomycotina</taxon>
        <taxon>Sordariomycetes</taxon>
        <taxon>Sordariomycetidae</taxon>
        <taxon>Sordariales</taxon>
        <taxon>Naviculisporaceae</taxon>
        <taxon>Rhypophila</taxon>
    </lineage>
</organism>
<keyword evidence="4" id="KW-1185">Reference proteome</keyword>
<feature type="region of interest" description="Disordered" evidence="1">
    <location>
        <begin position="75"/>
        <end position="131"/>
    </location>
</feature>
<feature type="region of interest" description="Disordered" evidence="1">
    <location>
        <begin position="145"/>
        <end position="197"/>
    </location>
</feature>
<feature type="compositionally biased region" description="Polar residues" evidence="1">
    <location>
        <begin position="174"/>
        <end position="184"/>
    </location>
</feature>
<dbReference type="AlphaFoldDB" id="A0AAN6XUN6"/>